<accession>A0A7Y2EDJ0</accession>
<evidence type="ECO:0000313" key="3">
    <source>
        <dbReference type="Proteomes" id="UP000547674"/>
    </source>
</evidence>
<keyword evidence="1" id="KW-0732">Signal</keyword>
<dbReference type="AlphaFoldDB" id="A0A7Y2EDJ0"/>
<evidence type="ECO:0000256" key="1">
    <source>
        <dbReference type="SAM" id="SignalP"/>
    </source>
</evidence>
<dbReference type="EMBL" id="JABDJR010000558">
    <property type="protein sequence ID" value="NNF07854.1"/>
    <property type="molecule type" value="Genomic_DNA"/>
</dbReference>
<protein>
    <recommendedName>
        <fullName evidence="4">Alginate export domain-containing protein</fullName>
    </recommendedName>
</protein>
<reference evidence="2 3" key="1">
    <citation type="submission" date="2020-03" db="EMBL/GenBank/DDBJ databases">
        <title>Metabolic flexibility allows generalist bacteria to become dominant in a frequently disturbed ecosystem.</title>
        <authorList>
            <person name="Chen Y.-J."/>
            <person name="Leung P.M."/>
            <person name="Bay S.K."/>
            <person name="Hugenholtz P."/>
            <person name="Kessler A.J."/>
            <person name="Shelley G."/>
            <person name="Waite D.W."/>
            <person name="Cook P.L."/>
            <person name="Greening C."/>
        </authorList>
    </citation>
    <scope>NUCLEOTIDE SEQUENCE [LARGE SCALE GENOMIC DNA]</scope>
    <source>
        <strain evidence="2">SS_bin_28</strain>
    </source>
</reference>
<evidence type="ECO:0008006" key="4">
    <source>
        <dbReference type="Google" id="ProtNLM"/>
    </source>
</evidence>
<proteinExistence type="predicted"/>
<organism evidence="2 3">
    <name type="scientific">Eiseniibacteriota bacterium</name>
    <dbReference type="NCBI Taxonomy" id="2212470"/>
    <lineage>
        <taxon>Bacteria</taxon>
        <taxon>Candidatus Eiseniibacteriota</taxon>
    </lineage>
</organism>
<feature type="chain" id="PRO_5030728930" description="Alginate export domain-containing protein" evidence="1">
    <location>
        <begin position="25"/>
        <end position="503"/>
    </location>
</feature>
<evidence type="ECO:0000313" key="2">
    <source>
        <dbReference type="EMBL" id="NNF07854.1"/>
    </source>
</evidence>
<name>A0A7Y2EDJ0_UNCEI</name>
<dbReference type="Proteomes" id="UP000547674">
    <property type="component" value="Unassembled WGS sequence"/>
</dbReference>
<sequence length="503" mass="58516">MRFWRPLVLLSVVGALLAPQSAEAITKLEGEYQFQIDLRKQDRRFVWDFDSNNDDTFNLMSFRLFSQPTEGVEAFTKFEAEWNTGSNNNARPQFQYREAHLRFRKDYGGKGFDSYLFSRQNRFWVDNHLIRIVDGEQAKDGDNAHGARVDMWGPNRLNFSFIASDFSSQGLQTDDAFIARLRKEWWDGKFRTGATWNRKNTRLADAERFVTEVFGLDFRYRVGTLDFSLEYAEGQQRDPAVSYRSDDFSPTKLSLKHPGDGLPDDSILKGEFRSLRFGNPDFGYFNVAPSFWYLGPNFRNQLGDGNNDEVGYFINTWYLVPARAVTWTNNYLSYVKRVNQSRHVTEFLSEAYIEYVNGFTSKIFYRNKTTRDYLDGGATKQVQENDDLFAEMQVENRLAWLRVQFRIRDIDTVFQKELSSIETSVNVTETIKLYNRFTFGDDPARSRKGLFSQLQYRPRPNFELFLSYGPDWIGGGSNPVFEGNLEGNADNKDLVKLIMKGIF</sequence>
<comment type="caution">
    <text evidence="2">The sequence shown here is derived from an EMBL/GenBank/DDBJ whole genome shotgun (WGS) entry which is preliminary data.</text>
</comment>
<gene>
    <name evidence="2" type="ORF">HKN21_13910</name>
</gene>
<feature type="signal peptide" evidence="1">
    <location>
        <begin position="1"/>
        <end position="24"/>
    </location>
</feature>